<name>A0AAG5DLY3_ANOAO</name>
<sequence length="141" mass="16113">MHTVNLDTWNIYEYQNGTLQKPYLPPCGRFDHTAETEKFPTLTEWHESTRLSNANRSAVALHRCWSSHDCRPYFTCATEVCCGKPHTIVRAAGVAAAAAVKRRKKTYPAPTDPPRRVRMKPKRLIFHDIPEEATTFLSNSK</sequence>
<accession>A0AAG5DLY3</accession>
<proteinExistence type="predicted"/>
<dbReference type="Proteomes" id="UP000075880">
    <property type="component" value="Unassembled WGS sequence"/>
</dbReference>
<keyword evidence="2" id="KW-1185">Reference proteome</keyword>
<organism evidence="1 2">
    <name type="scientific">Anopheles atroparvus</name>
    <name type="common">European mosquito</name>
    <dbReference type="NCBI Taxonomy" id="41427"/>
    <lineage>
        <taxon>Eukaryota</taxon>
        <taxon>Metazoa</taxon>
        <taxon>Ecdysozoa</taxon>
        <taxon>Arthropoda</taxon>
        <taxon>Hexapoda</taxon>
        <taxon>Insecta</taxon>
        <taxon>Pterygota</taxon>
        <taxon>Neoptera</taxon>
        <taxon>Endopterygota</taxon>
        <taxon>Diptera</taxon>
        <taxon>Nematocera</taxon>
        <taxon>Culicoidea</taxon>
        <taxon>Culicidae</taxon>
        <taxon>Anophelinae</taxon>
        <taxon>Anopheles</taxon>
    </lineage>
</organism>
<dbReference type="EnsemblMetazoa" id="ENSAATROPT013559">
    <property type="protein sequence ID" value="ENSAATROPP012342"/>
    <property type="gene ID" value="ENSAATROPG011011"/>
</dbReference>
<dbReference type="AlphaFoldDB" id="A0AAG5DLY3"/>
<evidence type="ECO:0000313" key="2">
    <source>
        <dbReference type="Proteomes" id="UP000075880"/>
    </source>
</evidence>
<evidence type="ECO:0000313" key="1">
    <source>
        <dbReference type="EnsemblMetazoa" id="ENSAATROPP012342"/>
    </source>
</evidence>
<reference evidence="1" key="1">
    <citation type="submission" date="2024-04" db="UniProtKB">
        <authorList>
            <consortium name="EnsemblMetazoa"/>
        </authorList>
    </citation>
    <scope>IDENTIFICATION</scope>
    <source>
        <strain evidence="1">EBRO</strain>
    </source>
</reference>
<protein>
    <submittedName>
        <fullName evidence="1">Uncharacterized protein</fullName>
    </submittedName>
</protein>